<dbReference type="PROSITE" id="PS50835">
    <property type="entry name" value="IG_LIKE"/>
    <property type="match status" value="1"/>
</dbReference>
<dbReference type="EMBL" id="BMYD01000004">
    <property type="protein sequence ID" value="GHA86580.1"/>
    <property type="molecule type" value="Genomic_DNA"/>
</dbReference>
<reference evidence="2" key="1">
    <citation type="journal article" date="2014" name="Int. J. Syst. Evol. Microbiol.">
        <title>Complete genome sequence of Corynebacterium casei LMG S-19264T (=DSM 44701T), isolated from a smear-ripened cheese.</title>
        <authorList>
            <consortium name="US DOE Joint Genome Institute (JGI-PGF)"/>
            <person name="Walter F."/>
            <person name="Albersmeier A."/>
            <person name="Kalinowski J."/>
            <person name="Ruckert C."/>
        </authorList>
    </citation>
    <scope>NUCLEOTIDE SEQUENCE</scope>
    <source>
        <strain evidence="2">KCTC 23077</strain>
    </source>
</reference>
<gene>
    <name evidence="2" type="ORF">GCM10007067_25790</name>
</gene>
<reference evidence="2" key="2">
    <citation type="submission" date="2020-09" db="EMBL/GenBank/DDBJ databases">
        <authorList>
            <person name="Sun Q."/>
            <person name="Kim S."/>
        </authorList>
    </citation>
    <scope>NUCLEOTIDE SEQUENCE</scope>
    <source>
        <strain evidence="2">KCTC 23077</strain>
    </source>
</reference>
<dbReference type="InterPro" id="IPR007110">
    <property type="entry name" value="Ig-like_dom"/>
</dbReference>
<name>A0A918T261_9GAMM</name>
<evidence type="ECO:0000259" key="1">
    <source>
        <dbReference type="PROSITE" id="PS50835"/>
    </source>
</evidence>
<keyword evidence="3" id="KW-1185">Reference proteome</keyword>
<dbReference type="AlphaFoldDB" id="A0A918T261"/>
<proteinExistence type="predicted"/>
<feature type="domain" description="Ig-like" evidence="1">
    <location>
        <begin position="4"/>
        <end position="70"/>
    </location>
</feature>
<evidence type="ECO:0000313" key="3">
    <source>
        <dbReference type="Proteomes" id="UP000646426"/>
    </source>
</evidence>
<comment type="caution">
    <text evidence="2">The sequence shown here is derived from an EMBL/GenBank/DDBJ whole genome shotgun (WGS) entry which is preliminary data.</text>
</comment>
<evidence type="ECO:0000313" key="2">
    <source>
        <dbReference type="EMBL" id="GHA86580.1"/>
    </source>
</evidence>
<protein>
    <recommendedName>
        <fullName evidence="1">Ig-like domain-containing protein</fullName>
    </recommendedName>
</protein>
<dbReference type="Proteomes" id="UP000646426">
    <property type="component" value="Unassembled WGS sequence"/>
</dbReference>
<organism evidence="2 3">
    <name type="scientific">Cognatilysobacter bugurensis</name>
    <dbReference type="NCBI Taxonomy" id="543356"/>
    <lineage>
        <taxon>Bacteria</taxon>
        <taxon>Pseudomonadati</taxon>
        <taxon>Pseudomonadota</taxon>
        <taxon>Gammaproteobacteria</taxon>
        <taxon>Lysobacterales</taxon>
        <taxon>Lysobacteraceae</taxon>
        <taxon>Cognatilysobacter</taxon>
    </lineage>
</organism>
<accession>A0A918T261</accession>
<sequence length="70" mass="7677">MFLPEVAAVFESNISLDEIMTSVGAKLGDHLAMNSCLFCEVDEDADTITTSYGWTRAGEPNLVRTFKTSE</sequence>